<dbReference type="EMBL" id="JAAWWK010000003">
    <property type="protein sequence ID" value="NKI17911.1"/>
    <property type="molecule type" value="Genomic_DNA"/>
</dbReference>
<dbReference type="SMART" id="SM01012">
    <property type="entry name" value="ANTAR"/>
    <property type="match status" value="1"/>
</dbReference>
<evidence type="ECO:0000259" key="1">
    <source>
        <dbReference type="PROSITE" id="PS50921"/>
    </source>
</evidence>
<dbReference type="InterPro" id="IPR036388">
    <property type="entry name" value="WH-like_DNA-bd_sf"/>
</dbReference>
<protein>
    <submittedName>
        <fullName evidence="2">ANTAR domain-containing protein</fullName>
    </submittedName>
</protein>
<dbReference type="Gene3D" id="3.40.50.2300">
    <property type="match status" value="1"/>
</dbReference>
<dbReference type="RefSeq" id="WP_168450434.1">
    <property type="nucleotide sequence ID" value="NZ_JAAWWK010000003.1"/>
</dbReference>
<reference evidence="2 3" key="1">
    <citation type="submission" date="2020-04" db="EMBL/GenBank/DDBJ databases">
        <authorList>
            <person name="Yoon J."/>
        </authorList>
    </citation>
    <scope>NUCLEOTIDE SEQUENCE [LARGE SCALE GENOMIC DNA]</scope>
    <source>
        <strain evidence="2 3">KMU-166</strain>
    </source>
</reference>
<gene>
    <name evidence="2" type="ORF">HCU74_10875</name>
</gene>
<keyword evidence="3" id="KW-1185">Reference proteome</keyword>
<dbReference type="SUPFAM" id="SSF52172">
    <property type="entry name" value="CheY-like"/>
    <property type="match status" value="1"/>
</dbReference>
<name>A0ABX1GG64_9GAMM</name>
<organism evidence="2 3">
    <name type="scientific">Spongiibacter thalassae</name>
    <dbReference type="NCBI Taxonomy" id="2721624"/>
    <lineage>
        <taxon>Bacteria</taxon>
        <taxon>Pseudomonadati</taxon>
        <taxon>Pseudomonadota</taxon>
        <taxon>Gammaproteobacteria</taxon>
        <taxon>Cellvibrionales</taxon>
        <taxon>Spongiibacteraceae</taxon>
        <taxon>Spongiibacter</taxon>
    </lineage>
</organism>
<dbReference type="PROSITE" id="PS50921">
    <property type="entry name" value="ANTAR"/>
    <property type="match status" value="1"/>
</dbReference>
<dbReference type="InterPro" id="IPR005561">
    <property type="entry name" value="ANTAR"/>
</dbReference>
<evidence type="ECO:0000313" key="3">
    <source>
        <dbReference type="Proteomes" id="UP000765845"/>
    </source>
</evidence>
<comment type="caution">
    <text evidence="2">The sequence shown here is derived from an EMBL/GenBank/DDBJ whole genome shotgun (WGS) entry which is preliminary data.</text>
</comment>
<proteinExistence type="predicted"/>
<sequence length="189" mass="21509">MKVLLLDIDPKQAEKLDPILSWVGMELIRLEPSDIDLYHSIRELNPEIILVDTNSPRRDTLEHLAQLKPDSPQTVFTLNGDHSEGINRLAAEVGLSLYAINDVRASLLQALIDITISYFHSIDRLRMEVQAMKPAVEQRHFVNKALMYIMDTYDLAEDQAQDLLNKNASRQQRSVTELAQQLLETGSFV</sequence>
<dbReference type="Pfam" id="PF03861">
    <property type="entry name" value="ANTAR"/>
    <property type="match status" value="1"/>
</dbReference>
<dbReference type="PIRSF" id="PIRSF036382">
    <property type="entry name" value="RR_antiterm"/>
    <property type="match status" value="1"/>
</dbReference>
<dbReference type="InterPro" id="IPR008327">
    <property type="entry name" value="Sig_transdc_resp-reg_antiterm"/>
</dbReference>
<dbReference type="Proteomes" id="UP000765845">
    <property type="component" value="Unassembled WGS sequence"/>
</dbReference>
<accession>A0ABX1GG64</accession>
<feature type="domain" description="ANTAR" evidence="1">
    <location>
        <begin position="122"/>
        <end position="183"/>
    </location>
</feature>
<dbReference type="InterPro" id="IPR011006">
    <property type="entry name" value="CheY-like_superfamily"/>
</dbReference>
<evidence type="ECO:0000313" key="2">
    <source>
        <dbReference type="EMBL" id="NKI17911.1"/>
    </source>
</evidence>
<dbReference type="Gene3D" id="1.10.10.10">
    <property type="entry name" value="Winged helix-like DNA-binding domain superfamily/Winged helix DNA-binding domain"/>
    <property type="match status" value="1"/>
</dbReference>